<evidence type="ECO:0000313" key="1">
    <source>
        <dbReference type="EMBL" id="KAJ8887580.1"/>
    </source>
</evidence>
<reference evidence="1 2" key="1">
    <citation type="submission" date="2023-02" db="EMBL/GenBank/DDBJ databases">
        <title>LHISI_Scaffold_Assembly.</title>
        <authorList>
            <person name="Stuart O.P."/>
            <person name="Cleave R."/>
            <person name="Magrath M.J.L."/>
            <person name="Mikheyev A.S."/>
        </authorList>
    </citation>
    <scope>NUCLEOTIDE SEQUENCE [LARGE SCALE GENOMIC DNA]</scope>
    <source>
        <strain evidence="1">Daus_M_001</strain>
        <tissue evidence="1">Leg muscle</tissue>
    </source>
</reference>
<keyword evidence="2" id="KW-1185">Reference proteome</keyword>
<dbReference type="EMBL" id="JARBHB010000004">
    <property type="protein sequence ID" value="KAJ8887580.1"/>
    <property type="molecule type" value="Genomic_DNA"/>
</dbReference>
<accession>A0ABQ9HT63</accession>
<comment type="caution">
    <text evidence="1">The sequence shown here is derived from an EMBL/GenBank/DDBJ whole genome shotgun (WGS) entry which is preliminary data.</text>
</comment>
<name>A0ABQ9HT63_9NEOP</name>
<dbReference type="Proteomes" id="UP001159363">
    <property type="component" value="Chromosome X"/>
</dbReference>
<proteinExistence type="predicted"/>
<evidence type="ECO:0000313" key="2">
    <source>
        <dbReference type="Proteomes" id="UP001159363"/>
    </source>
</evidence>
<sequence>MCETTWAENHDAILTFLDTLPCLPVVLETISDRLSSLSLWWFWLRFWTNSGLGSELQAEYTDVLEEMKLQLYKSTDTLKKISRVRKLAKEMGTQINKPAEKLNTL</sequence>
<organism evidence="1 2">
    <name type="scientific">Dryococelus australis</name>
    <dbReference type="NCBI Taxonomy" id="614101"/>
    <lineage>
        <taxon>Eukaryota</taxon>
        <taxon>Metazoa</taxon>
        <taxon>Ecdysozoa</taxon>
        <taxon>Arthropoda</taxon>
        <taxon>Hexapoda</taxon>
        <taxon>Insecta</taxon>
        <taxon>Pterygota</taxon>
        <taxon>Neoptera</taxon>
        <taxon>Polyneoptera</taxon>
        <taxon>Phasmatodea</taxon>
        <taxon>Verophasmatodea</taxon>
        <taxon>Anareolatae</taxon>
        <taxon>Phasmatidae</taxon>
        <taxon>Eurycanthinae</taxon>
        <taxon>Dryococelus</taxon>
    </lineage>
</organism>
<protein>
    <submittedName>
        <fullName evidence="1">Uncharacterized protein</fullName>
    </submittedName>
</protein>
<gene>
    <name evidence="1" type="ORF">PR048_013797</name>
</gene>